<reference evidence="8 9" key="1">
    <citation type="submission" date="2012-10" db="EMBL/GenBank/DDBJ databases">
        <authorList>
            <person name="Zafar N."/>
            <person name="Inman J."/>
            <person name="Hall N."/>
            <person name="Lorenzi H."/>
            <person name="Caler E."/>
        </authorList>
    </citation>
    <scope>NUCLEOTIDE SEQUENCE [LARGE SCALE GENOMIC DNA]</scope>
    <source>
        <strain evidence="8 9">IP1</strain>
    </source>
</reference>
<evidence type="ECO:0000313" key="9">
    <source>
        <dbReference type="Proteomes" id="UP000014680"/>
    </source>
</evidence>
<dbReference type="OMA" id="ATRACSN"/>
<keyword evidence="5 7" id="KW-0472">Membrane</keyword>
<feature type="transmembrane region" description="Helical" evidence="7">
    <location>
        <begin position="194"/>
        <end position="219"/>
    </location>
</feature>
<dbReference type="EMBL" id="KB206411">
    <property type="protein sequence ID" value="ELP91835.1"/>
    <property type="molecule type" value="Genomic_DNA"/>
</dbReference>
<evidence type="ECO:0000256" key="3">
    <source>
        <dbReference type="ARBA" id="ARBA00022692"/>
    </source>
</evidence>
<dbReference type="Proteomes" id="UP000014680">
    <property type="component" value="Unassembled WGS sequence"/>
</dbReference>
<feature type="region of interest" description="Disordered" evidence="6">
    <location>
        <begin position="1"/>
        <end position="81"/>
    </location>
</feature>
<feature type="compositionally biased region" description="Basic and acidic residues" evidence="6">
    <location>
        <begin position="70"/>
        <end position="79"/>
    </location>
</feature>
<evidence type="ECO:0000256" key="1">
    <source>
        <dbReference type="ARBA" id="ARBA00004141"/>
    </source>
</evidence>
<evidence type="ECO:0000256" key="5">
    <source>
        <dbReference type="ARBA" id="ARBA00023136"/>
    </source>
</evidence>
<evidence type="ECO:0000313" key="8">
    <source>
        <dbReference type="EMBL" id="ELP91835.1"/>
    </source>
</evidence>
<dbReference type="KEGG" id="eiv:EIN_396750"/>
<feature type="compositionally biased region" description="Basic and acidic residues" evidence="6">
    <location>
        <begin position="38"/>
        <end position="55"/>
    </location>
</feature>
<feature type="transmembrane region" description="Helical" evidence="7">
    <location>
        <begin position="143"/>
        <end position="161"/>
    </location>
</feature>
<dbReference type="GO" id="GO:0048280">
    <property type="term" value="P:vesicle fusion with Golgi apparatus"/>
    <property type="evidence" value="ECO:0007669"/>
    <property type="project" value="TreeGrafter"/>
</dbReference>
<keyword evidence="3 7" id="KW-0812">Transmembrane</keyword>
<gene>
    <name evidence="8" type="ORF">EIN_396750</name>
</gene>
<evidence type="ECO:0000256" key="2">
    <source>
        <dbReference type="ARBA" id="ARBA00010596"/>
    </source>
</evidence>
<feature type="compositionally biased region" description="Acidic residues" evidence="6">
    <location>
        <begin position="11"/>
        <end position="20"/>
    </location>
</feature>
<proteinExistence type="inferred from homology"/>
<evidence type="ECO:0000256" key="4">
    <source>
        <dbReference type="ARBA" id="ARBA00022989"/>
    </source>
</evidence>
<dbReference type="GO" id="GO:0006888">
    <property type="term" value="P:endoplasmic reticulum to Golgi vesicle-mediated transport"/>
    <property type="evidence" value="ECO:0007669"/>
    <property type="project" value="InterPro"/>
</dbReference>
<dbReference type="AlphaFoldDB" id="A0A0A1UA27"/>
<dbReference type="GO" id="GO:0016020">
    <property type="term" value="C:membrane"/>
    <property type="evidence" value="ECO:0007669"/>
    <property type="project" value="UniProtKB-SubCell"/>
</dbReference>
<dbReference type="PANTHER" id="PTHR21236:SF2">
    <property type="entry name" value="PROTEIN YIPF"/>
    <property type="match status" value="1"/>
</dbReference>
<feature type="transmembrane region" description="Helical" evidence="7">
    <location>
        <begin position="118"/>
        <end position="137"/>
    </location>
</feature>
<evidence type="ECO:0000256" key="7">
    <source>
        <dbReference type="SAM" id="Phobius"/>
    </source>
</evidence>
<dbReference type="RefSeq" id="XP_004258606.1">
    <property type="nucleotide sequence ID" value="XM_004258558.1"/>
</dbReference>
<feature type="compositionally biased region" description="Low complexity" evidence="6">
    <location>
        <begin position="58"/>
        <end position="69"/>
    </location>
</feature>
<dbReference type="VEuPathDB" id="AmoebaDB:EIN_396750"/>
<keyword evidence="9" id="KW-1185">Reference proteome</keyword>
<name>A0A0A1UA27_ENTIV</name>
<organism evidence="8 9">
    <name type="scientific">Entamoeba invadens IP1</name>
    <dbReference type="NCBI Taxonomy" id="370355"/>
    <lineage>
        <taxon>Eukaryota</taxon>
        <taxon>Amoebozoa</taxon>
        <taxon>Evosea</taxon>
        <taxon>Archamoebae</taxon>
        <taxon>Mastigamoebida</taxon>
        <taxon>Entamoebidae</taxon>
        <taxon>Entamoeba</taxon>
    </lineage>
</organism>
<dbReference type="GO" id="GO:0005802">
    <property type="term" value="C:trans-Golgi network"/>
    <property type="evidence" value="ECO:0007669"/>
    <property type="project" value="TreeGrafter"/>
</dbReference>
<dbReference type="OrthoDB" id="440385at2759"/>
<feature type="transmembrane region" description="Helical" evidence="7">
    <location>
        <begin position="168"/>
        <end position="188"/>
    </location>
</feature>
<evidence type="ECO:0000256" key="6">
    <source>
        <dbReference type="SAM" id="MobiDB-lite"/>
    </source>
</evidence>
<sequence>MNKEDATFSIEMDDDGNDADDFLKHASQVGETAFLEDEPPKSGKNEGELPKDEKPQNLTGEATLTSTTETKQESTQPEKIEDELPLLEELGIDFSKMGKTMLRNLNPFSTAEQLESDILGSILISFLLGVVIALNGKLRFGDVYGFSILAVFVEYLFLNFMSQKNIEYFLVFTHFAYNLVPMIVFGLFTAVFDLFIAIPNSVLITAVILCISLSTYMTARCTITTLEAKGNAVLLVYPIILYYTLFMLLVMF</sequence>
<comment type="subcellular location">
    <subcellularLocation>
        <location evidence="1">Membrane</location>
        <topology evidence="1">Multi-pass membrane protein</topology>
    </subcellularLocation>
</comment>
<dbReference type="PANTHER" id="PTHR21236">
    <property type="entry name" value="GOLGI MEMBRANE PROTEIN YIP1"/>
    <property type="match status" value="1"/>
</dbReference>
<dbReference type="InterPro" id="IPR045231">
    <property type="entry name" value="Yip1/4-like"/>
</dbReference>
<keyword evidence="4 7" id="KW-1133">Transmembrane helix</keyword>
<comment type="similarity">
    <text evidence="2">Belongs to the YIP1 family.</text>
</comment>
<accession>A0A0A1UA27</accession>
<dbReference type="GeneID" id="14890906"/>
<feature type="transmembrane region" description="Helical" evidence="7">
    <location>
        <begin position="231"/>
        <end position="251"/>
    </location>
</feature>
<protein>
    <submittedName>
        <fullName evidence="8">Protein YIPF5, putative</fullName>
    </submittedName>
</protein>